<reference evidence="2" key="1">
    <citation type="journal article" date="2011" name="Nat. Biotechnol.">
        <title>The genomic sequence of the Chinese hamster ovary (CHO)-K1 cell line.</title>
        <authorList>
            <person name="Xu X."/>
            <person name="Nagarajan H."/>
            <person name="Lewis N.E."/>
            <person name="Pan S."/>
            <person name="Cai Z."/>
            <person name="Liu X."/>
            <person name="Chen W."/>
            <person name="Xie M."/>
            <person name="Wang W."/>
            <person name="Hammond S."/>
            <person name="Andersen M.R."/>
            <person name="Neff N."/>
            <person name="Passarelli B."/>
            <person name="Koh W."/>
            <person name="Fan H.C."/>
            <person name="Wang J."/>
            <person name="Gui Y."/>
            <person name="Lee K.H."/>
            <person name="Betenbaugh M.J."/>
            <person name="Quake S.R."/>
            <person name="Famili I."/>
            <person name="Palsson B.O."/>
            <person name="Wang J."/>
        </authorList>
    </citation>
    <scope>NUCLEOTIDE SEQUENCE [LARGE SCALE GENOMIC DNA]</scope>
    <source>
        <strain evidence="2">CHO K1 cell line</strain>
    </source>
</reference>
<evidence type="ECO:0000313" key="2">
    <source>
        <dbReference type="Proteomes" id="UP000001075"/>
    </source>
</evidence>
<accession>G3IFV0</accession>
<organism evidence="1 2">
    <name type="scientific">Cricetulus griseus</name>
    <name type="common">Chinese hamster</name>
    <name type="synonym">Cricetulus barabensis griseus</name>
    <dbReference type="NCBI Taxonomy" id="10029"/>
    <lineage>
        <taxon>Eukaryota</taxon>
        <taxon>Metazoa</taxon>
        <taxon>Chordata</taxon>
        <taxon>Craniata</taxon>
        <taxon>Vertebrata</taxon>
        <taxon>Euteleostomi</taxon>
        <taxon>Mammalia</taxon>
        <taxon>Eutheria</taxon>
        <taxon>Euarchontoglires</taxon>
        <taxon>Glires</taxon>
        <taxon>Rodentia</taxon>
        <taxon>Myomorpha</taxon>
        <taxon>Muroidea</taxon>
        <taxon>Cricetidae</taxon>
        <taxon>Cricetinae</taxon>
        <taxon>Cricetulus</taxon>
    </lineage>
</organism>
<protein>
    <submittedName>
        <fullName evidence="1">Uncharacterized protein</fullName>
    </submittedName>
</protein>
<sequence>MAQRLRALTALPEVLSSVPSNHMMTHNHLLSDLIPSSGVQIYKEAECCTHNK</sequence>
<dbReference type="Proteomes" id="UP000001075">
    <property type="component" value="Unassembled WGS sequence"/>
</dbReference>
<dbReference type="AlphaFoldDB" id="G3IFV0"/>
<dbReference type="InParanoid" id="G3IFV0"/>
<dbReference type="EMBL" id="JH002460">
    <property type="protein sequence ID" value="EGW10066.1"/>
    <property type="molecule type" value="Genomic_DNA"/>
</dbReference>
<evidence type="ECO:0000313" key="1">
    <source>
        <dbReference type="EMBL" id="EGW10066.1"/>
    </source>
</evidence>
<name>G3IFV0_CRIGR</name>
<proteinExistence type="predicted"/>
<gene>
    <name evidence="1" type="ORF">I79_022624</name>
</gene>